<dbReference type="OrthoDB" id="9807740at2"/>
<dbReference type="EC" id="3.1.-.-" evidence="9"/>
<accession>C7XU02</accession>
<comment type="cofactor">
    <cofactor evidence="9">
        <name>Zn(2+)</name>
        <dbReference type="ChEBI" id="CHEBI:29105"/>
    </cofactor>
    <text evidence="9">Binds 1 zinc ion.</text>
</comment>
<reference evidence="10 11" key="1">
    <citation type="submission" date="2009-06" db="EMBL/GenBank/DDBJ databases">
        <title>The Genome Sequence of Lactobacillus coleohominis strain 101-4-CHN.</title>
        <authorList>
            <consortium name="The Broad Institute Genome Sequencing Platform"/>
            <person name="Ward D."/>
            <person name="Young S.K."/>
            <person name="Zeng Q."/>
            <person name="Koehrsen M."/>
            <person name="Alvarado L."/>
            <person name="Berlin A."/>
            <person name="Borenstein D."/>
            <person name="Chen Z."/>
            <person name="Engels R."/>
            <person name="Freedman E."/>
            <person name="Gellesch M."/>
            <person name="Goldberg J."/>
            <person name="Griggs A."/>
            <person name="Gujja S."/>
            <person name="Heiman D."/>
            <person name="Hepburn T."/>
            <person name="Howarth C."/>
            <person name="Jen D."/>
            <person name="Larson L."/>
            <person name="Lewis B."/>
            <person name="Mehta T."/>
            <person name="Park D."/>
            <person name="Pearson M."/>
            <person name="Roberts A."/>
            <person name="Saif S."/>
            <person name="Shea T."/>
            <person name="Shenoy N."/>
            <person name="Sisk P."/>
            <person name="Stolte C."/>
            <person name="Sykes S."/>
            <person name="Walk T."/>
            <person name="White J."/>
            <person name="Yandava C."/>
            <person name="Liu Y."/>
            <person name="Xu Q."/>
            <person name="Lander E."/>
            <person name="Nusbaum C."/>
            <person name="Galagan J."/>
            <person name="Birren B."/>
        </authorList>
    </citation>
    <scope>NUCLEOTIDE SEQUENCE [LARGE SCALE GENOMIC DNA]</scope>
    <source>
        <strain evidence="10 11">101-4-CHN</strain>
    </source>
</reference>
<comment type="function">
    <text evidence="9">Single strand-specific metallo-endoribonuclease involved in late-stage 70S ribosome quality control and in maturation of the 3' terminus of the 16S rRNA.</text>
</comment>
<dbReference type="HOGENOM" id="CLU_106710_3_0_9"/>
<evidence type="ECO:0000256" key="5">
    <source>
        <dbReference type="ARBA" id="ARBA00022723"/>
    </source>
</evidence>
<comment type="similarity">
    <text evidence="1 9">Belongs to the endoribonuclease YbeY family.</text>
</comment>
<evidence type="ECO:0000256" key="2">
    <source>
        <dbReference type="ARBA" id="ARBA00022517"/>
    </source>
</evidence>
<comment type="subcellular location">
    <subcellularLocation>
        <location evidence="9">Cytoplasm</location>
    </subcellularLocation>
</comment>
<dbReference type="GO" id="GO:0008270">
    <property type="term" value="F:zinc ion binding"/>
    <property type="evidence" value="ECO:0007669"/>
    <property type="project" value="UniProtKB-UniRule"/>
</dbReference>
<dbReference type="PROSITE" id="PS01306">
    <property type="entry name" value="UPF0054"/>
    <property type="match status" value="1"/>
</dbReference>
<evidence type="ECO:0000256" key="1">
    <source>
        <dbReference type="ARBA" id="ARBA00010875"/>
    </source>
</evidence>
<keyword evidence="5 9" id="KW-0479">Metal-binding</keyword>
<feature type="binding site" evidence="9">
    <location>
        <position position="123"/>
    </location>
    <ligand>
        <name>Zn(2+)</name>
        <dbReference type="ChEBI" id="CHEBI:29105"/>
        <note>catalytic</note>
    </ligand>
</feature>
<feature type="binding site" evidence="9">
    <location>
        <position position="133"/>
    </location>
    <ligand>
        <name>Zn(2+)</name>
        <dbReference type="ChEBI" id="CHEBI:29105"/>
        <note>catalytic</note>
    </ligand>
</feature>
<dbReference type="STRING" id="575594.HMPREF0501_00168"/>
<dbReference type="PANTHER" id="PTHR46986">
    <property type="entry name" value="ENDORIBONUCLEASE YBEY, CHLOROPLASTIC"/>
    <property type="match status" value="1"/>
</dbReference>
<keyword evidence="7 9" id="KW-0378">Hydrolase</keyword>
<keyword evidence="4 9" id="KW-0540">Nuclease</keyword>
<evidence type="ECO:0000313" key="10">
    <source>
        <dbReference type="EMBL" id="EEU30763.1"/>
    </source>
</evidence>
<dbReference type="AlphaFoldDB" id="C7XU02"/>
<dbReference type="eggNOG" id="COG0319">
    <property type="taxonomic scope" value="Bacteria"/>
</dbReference>
<organism evidence="10 11">
    <name type="scientific">Limosilactobacillus coleohominis 101-4-CHN</name>
    <dbReference type="NCBI Taxonomy" id="575594"/>
    <lineage>
        <taxon>Bacteria</taxon>
        <taxon>Bacillati</taxon>
        <taxon>Bacillota</taxon>
        <taxon>Bacilli</taxon>
        <taxon>Lactobacillales</taxon>
        <taxon>Lactobacillaceae</taxon>
        <taxon>Limosilactobacillus</taxon>
    </lineage>
</organism>
<protein>
    <recommendedName>
        <fullName evidence="9">Endoribonuclease YbeY</fullName>
        <ecNumber evidence="9">3.1.-.-</ecNumber>
    </recommendedName>
</protein>
<keyword evidence="11" id="KW-1185">Reference proteome</keyword>
<dbReference type="InterPro" id="IPR020549">
    <property type="entry name" value="YbeY_CS"/>
</dbReference>
<dbReference type="HAMAP" id="MF_00009">
    <property type="entry name" value="Endoribonucl_YbeY"/>
    <property type="match status" value="1"/>
</dbReference>
<dbReference type="EMBL" id="GG698802">
    <property type="protein sequence ID" value="EEU30763.1"/>
    <property type="molecule type" value="Genomic_DNA"/>
</dbReference>
<dbReference type="GO" id="GO:0005737">
    <property type="term" value="C:cytoplasm"/>
    <property type="evidence" value="ECO:0007669"/>
    <property type="project" value="UniProtKB-SubCell"/>
</dbReference>
<dbReference type="GO" id="GO:0004521">
    <property type="term" value="F:RNA endonuclease activity"/>
    <property type="evidence" value="ECO:0007669"/>
    <property type="project" value="UniProtKB-UniRule"/>
</dbReference>
<keyword evidence="9" id="KW-0963">Cytoplasm</keyword>
<evidence type="ECO:0000256" key="6">
    <source>
        <dbReference type="ARBA" id="ARBA00022759"/>
    </source>
</evidence>
<name>C7XU02_9LACO</name>
<dbReference type="SUPFAM" id="SSF55486">
    <property type="entry name" value="Metalloproteases ('zincins'), catalytic domain"/>
    <property type="match status" value="1"/>
</dbReference>
<dbReference type="RefSeq" id="WP_006915907.1">
    <property type="nucleotide sequence ID" value="NZ_GG698802.1"/>
</dbReference>
<evidence type="ECO:0000313" key="11">
    <source>
        <dbReference type="Proteomes" id="UP000003987"/>
    </source>
</evidence>
<sequence>MELEMYDHTDGQLTDHQKQLAEKLLAFAAHQLGLKENDEMSLTFVRNPEIKALNAKYRGVDRATDVISFAMGDGDEEIVMDDAMAAELPHDLGDLFISVDKVKEQALFLGHSADRELGFLVVHGFLHLNGYDHEQPDDEKKMFSLQEKILDDYGLAR</sequence>
<evidence type="ECO:0000256" key="8">
    <source>
        <dbReference type="ARBA" id="ARBA00022833"/>
    </source>
</evidence>
<evidence type="ECO:0000256" key="7">
    <source>
        <dbReference type="ARBA" id="ARBA00022801"/>
    </source>
</evidence>
<proteinExistence type="inferred from homology"/>
<dbReference type="GO" id="GO:0006364">
    <property type="term" value="P:rRNA processing"/>
    <property type="evidence" value="ECO:0007669"/>
    <property type="project" value="UniProtKB-UniRule"/>
</dbReference>
<dbReference type="Gene3D" id="3.40.390.30">
    <property type="entry name" value="Metalloproteases ('zincins'), catalytic domain"/>
    <property type="match status" value="1"/>
</dbReference>
<gene>
    <name evidence="9 10" type="primary">ybeY</name>
    <name evidence="10" type="ORF">HMPREF0501_00168</name>
</gene>
<dbReference type="InterPro" id="IPR023091">
    <property type="entry name" value="MetalPrtase_cat_dom_sf_prd"/>
</dbReference>
<dbReference type="NCBIfam" id="TIGR00043">
    <property type="entry name" value="rRNA maturation RNase YbeY"/>
    <property type="match status" value="1"/>
</dbReference>
<evidence type="ECO:0000256" key="4">
    <source>
        <dbReference type="ARBA" id="ARBA00022722"/>
    </source>
</evidence>
<evidence type="ECO:0000256" key="9">
    <source>
        <dbReference type="HAMAP-Rule" id="MF_00009"/>
    </source>
</evidence>
<dbReference type="GO" id="GO:0004222">
    <property type="term" value="F:metalloendopeptidase activity"/>
    <property type="evidence" value="ECO:0007669"/>
    <property type="project" value="InterPro"/>
</dbReference>
<evidence type="ECO:0000256" key="3">
    <source>
        <dbReference type="ARBA" id="ARBA00022552"/>
    </source>
</evidence>
<dbReference type="Proteomes" id="UP000003987">
    <property type="component" value="Unassembled WGS sequence"/>
</dbReference>
<dbReference type="InterPro" id="IPR002036">
    <property type="entry name" value="YbeY"/>
</dbReference>
<keyword evidence="3 9" id="KW-0698">rRNA processing</keyword>
<keyword evidence="8 9" id="KW-0862">Zinc</keyword>
<dbReference type="PANTHER" id="PTHR46986:SF1">
    <property type="entry name" value="ENDORIBONUCLEASE YBEY, CHLOROPLASTIC"/>
    <property type="match status" value="1"/>
</dbReference>
<keyword evidence="2 9" id="KW-0690">Ribosome biogenesis</keyword>
<feature type="binding site" evidence="9">
    <location>
        <position position="127"/>
    </location>
    <ligand>
        <name>Zn(2+)</name>
        <dbReference type="ChEBI" id="CHEBI:29105"/>
        <note>catalytic</note>
    </ligand>
</feature>
<dbReference type="Pfam" id="PF02130">
    <property type="entry name" value="YbeY"/>
    <property type="match status" value="1"/>
</dbReference>
<keyword evidence="6 9" id="KW-0255">Endonuclease</keyword>